<reference evidence="1 2" key="1">
    <citation type="submission" date="2019-04" db="EMBL/GenBank/DDBJ databases">
        <title>Friends and foes A comparative genomics study of 23 Aspergillus species from section Flavi.</title>
        <authorList>
            <consortium name="DOE Joint Genome Institute"/>
            <person name="Kjaerbolling I."/>
            <person name="Vesth T."/>
            <person name="Frisvad J.C."/>
            <person name="Nybo J.L."/>
            <person name="Theobald S."/>
            <person name="Kildgaard S."/>
            <person name="Isbrandt T."/>
            <person name="Kuo A."/>
            <person name="Sato A."/>
            <person name="Lyhne E.K."/>
            <person name="Kogle M.E."/>
            <person name="Wiebenga A."/>
            <person name="Kun R.S."/>
            <person name="Lubbers R.J."/>
            <person name="Makela M.R."/>
            <person name="Barry K."/>
            <person name="Chovatia M."/>
            <person name="Clum A."/>
            <person name="Daum C."/>
            <person name="Haridas S."/>
            <person name="He G."/>
            <person name="LaButti K."/>
            <person name="Lipzen A."/>
            <person name="Mondo S."/>
            <person name="Riley R."/>
            <person name="Salamov A."/>
            <person name="Simmons B.A."/>
            <person name="Magnuson J.K."/>
            <person name="Henrissat B."/>
            <person name="Mortensen U.H."/>
            <person name="Larsen T.O."/>
            <person name="Devries R.P."/>
            <person name="Grigoriev I.V."/>
            <person name="Machida M."/>
            <person name="Baker S.E."/>
            <person name="Andersen M.R."/>
        </authorList>
    </citation>
    <scope>NUCLEOTIDE SEQUENCE [LARGE SCALE GENOMIC DNA]</scope>
    <source>
        <strain evidence="1 2">CBS 117625</strain>
    </source>
</reference>
<sequence length="72" mass="8049">MSGLCVIQICMYDTKVENSSVTCQSWDSIAFAFWSDKSHQPQKNYLGLRSSCDLSGATTSQTFIRFLRSTGN</sequence>
<name>A0A5N6T2B8_ASPPS</name>
<accession>A0A5N6T2B8</accession>
<evidence type="ECO:0000313" key="2">
    <source>
        <dbReference type="Proteomes" id="UP000325672"/>
    </source>
</evidence>
<keyword evidence="2" id="KW-1185">Reference proteome</keyword>
<proteinExistence type="predicted"/>
<dbReference type="GeneID" id="43638003"/>
<dbReference type="EMBL" id="ML743561">
    <property type="protein sequence ID" value="KAE8140438.1"/>
    <property type="molecule type" value="Genomic_DNA"/>
</dbReference>
<dbReference type="AlphaFoldDB" id="A0A5N6T2B8"/>
<evidence type="ECO:0000313" key="1">
    <source>
        <dbReference type="EMBL" id="KAE8140438.1"/>
    </source>
</evidence>
<protein>
    <submittedName>
        <fullName evidence="1">Uncharacterized protein</fullName>
    </submittedName>
</protein>
<organism evidence="1 2">
    <name type="scientific">Aspergillus pseudotamarii</name>
    <dbReference type="NCBI Taxonomy" id="132259"/>
    <lineage>
        <taxon>Eukaryota</taxon>
        <taxon>Fungi</taxon>
        <taxon>Dikarya</taxon>
        <taxon>Ascomycota</taxon>
        <taxon>Pezizomycotina</taxon>
        <taxon>Eurotiomycetes</taxon>
        <taxon>Eurotiomycetidae</taxon>
        <taxon>Eurotiales</taxon>
        <taxon>Aspergillaceae</taxon>
        <taxon>Aspergillus</taxon>
        <taxon>Aspergillus subgen. Circumdati</taxon>
    </lineage>
</organism>
<gene>
    <name evidence="1" type="ORF">BDV38DRAFT_239708</name>
</gene>
<dbReference type="Proteomes" id="UP000325672">
    <property type="component" value="Unassembled WGS sequence"/>
</dbReference>
<dbReference type="RefSeq" id="XP_031916501.1">
    <property type="nucleotide sequence ID" value="XM_032053793.1"/>
</dbReference>